<sequence>MLQCHFLELVLSKHFVVYESVRSIHLSFIPNHAPYVEQGFNALQNIPNPCWFVVGVVVVDTLGMRAIVR</sequence>
<comment type="caution">
    <text evidence="1">The sequence shown here is derived from an EMBL/GenBank/DDBJ whole genome shotgun (WGS) entry which is preliminary data.</text>
</comment>
<proteinExistence type="predicted"/>
<evidence type="ECO:0000313" key="2">
    <source>
        <dbReference type="Proteomes" id="UP001177935"/>
    </source>
</evidence>
<organism evidence="1 2">
    <name type="scientific">Vibrio splendidus</name>
    <dbReference type="NCBI Taxonomy" id="29497"/>
    <lineage>
        <taxon>Bacteria</taxon>
        <taxon>Pseudomonadati</taxon>
        <taxon>Pseudomonadota</taxon>
        <taxon>Gammaproteobacteria</taxon>
        <taxon>Vibrionales</taxon>
        <taxon>Vibrionaceae</taxon>
        <taxon>Vibrio</taxon>
    </lineage>
</organism>
<gene>
    <name evidence="1" type="ORF">Q8W42_15685</name>
</gene>
<evidence type="ECO:0000313" key="1">
    <source>
        <dbReference type="EMBL" id="MDP2502158.1"/>
    </source>
</evidence>
<dbReference type="Proteomes" id="UP001177935">
    <property type="component" value="Unassembled WGS sequence"/>
</dbReference>
<reference evidence="1" key="1">
    <citation type="submission" date="2023-07" db="EMBL/GenBank/DDBJ databases">
        <title>Genome content predicts the carbon catabolic preferences of heterotrophic bacteria.</title>
        <authorList>
            <person name="Gralka M."/>
        </authorList>
    </citation>
    <scope>NUCLEOTIDE SEQUENCE</scope>
    <source>
        <strain evidence="1">6E02</strain>
    </source>
</reference>
<dbReference type="AlphaFoldDB" id="A0AB35N0F2"/>
<accession>A0AB35N0F2</accession>
<name>A0AB35N0F2_VIBSP</name>
<dbReference type="EMBL" id="JAUYVL010000009">
    <property type="protein sequence ID" value="MDP2502158.1"/>
    <property type="molecule type" value="Genomic_DNA"/>
</dbReference>
<protein>
    <submittedName>
        <fullName evidence="1">Uncharacterized protein</fullName>
    </submittedName>
</protein>
<dbReference type="RefSeq" id="WP_102560635.1">
    <property type="nucleotide sequence ID" value="NZ_CAWNUI010000030.1"/>
</dbReference>